<evidence type="ECO:0000313" key="5">
    <source>
        <dbReference type="EMBL" id="AEK63928.1"/>
    </source>
</evidence>
<dbReference type="InterPro" id="IPR041614">
    <property type="entry name" value="DprA_WH"/>
</dbReference>
<dbReference type="PANTHER" id="PTHR43022:SF1">
    <property type="entry name" value="PROTEIN SMF"/>
    <property type="match status" value="1"/>
</dbReference>
<evidence type="ECO:0000256" key="1">
    <source>
        <dbReference type="ARBA" id="ARBA00006525"/>
    </source>
</evidence>
<reference evidence="5 6" key="4">
    <citation type="journal article" date="2010" name="Environ. Microbiol.">
        <title>The bacterial genus Collimonas: mycophagy, weathering and other adaptive solutions to life in oligotrophic soil environments.</title>
        <authorList>
            <person name="Leveau J.H."/>
            <person name="Uroz S."/>
            <person name="de Boer W."/>
        </authorList>
    </citation>
    <scope>NUCLEOTIDE SEQUENCE [LARGE SCALE GENOMIC DNA]</scope>
    <source>
        <strain evidence="5 6">Ter331</strain>
    </source>
</reference>
<dbReference type="GO" id="GO:0009294">
    <property type="term" value="P:DNA-mediated transformation"/>
    <property type="evidence" value="ECO:0007669"/>
    <property type="project" value="InterPro"/>
</dbReference>
<dbReference type="EMBL" id="CP002745">
    <property type="protein sequence ID" value="AEK63928.1"/>
    <property type="molecule type" value="Genomic_DNA"/>
</dbReference>
<dbReference type="Pfam" id="PF17782">
    <property type="entry name" value="WHD_DprA"/>
    <property type="match status" value="1"/>
</dbReference>
<reference evidence="5 6" key="3">
    <citation type="journal article" date="2008" name="FEMS Microbiol. Ecol.">
        <title>Identification and characterization of genes underlying chitinolysis in Collimonas fungivorans Ter331.</title>
        <authorList>
            <person name="Fritsche K."/>
            <person name="de Boer W."/>
            <person name="Gerards S."/>
            <person name="van den Berg M."/>
            <person name="van Veen J.A."/>
            <person name="Leveau J.H."/>
        </authorList>
    </citation>
    <scope>NUCLEOTIDE SEQUENCE [LARGE SCALE GENOMIC DNA]</scope>
    <source>
        <strain evidence="5 6">Ter331</strain>
    </source>
</reference>
<dbReference type="PANTHER" id="PTHR43022">
    <property type="entry name" value="PROTEIN SMF"/>
    <property type="match status" value="1"/>
</dbReference>
<dbReference type="STRING" id="1005048.CFU_4106"/>
<name>G0AFC0_COLFT</name>
<feature type="domain" description="Smf/DprA SLOG" evidence="3">
    <location>
        <begin position="112"/>
        <end position="326"/>
    </location>
</feature>
<gene>
    <name evidence="5" type="primary">smf</name>
    <name evidence="5" type="ordered locus">CFU_4106</name>
</gene>
<reference evidence="5 6" key="2">
    <citation type="journal article" date="2006" name="J. Microbiol. Methods">
        <title>Genomic flank-sequencing of plasposon insertion sites for rapid identification of functional genes.</title>
        <authorList>
            <person name="Leveau J.H."/>
            <person name="Gerards S."/>
            <person name="Fritsche K."/>
            <person name="Zondag G."/>
            <person name="van Veen J.A."/>
        </authorList>
    </citation>
    <scope>NUCLEOTIDE SEQUENCE [LARGE SCALE GENOMIC DNA]</scope>
    <source>
        <strain evidence="5 6">Ter331</strain>
    </source>
</reference>
<feature type="compositionally biased region" description="Basic and acidic residues" evidence="2">
    <location>
        <begin position="1"/>
        <end position="20"/>
    </location>
</feature>
<evidence type="ECO:0000259" key="4">
    <source>
        <dbReference type="Pfam" id="PF17782"/>
    </source>
</evidence>
<dbReference type="InterPro" id="IPR003488">
    <property type="entry name" value="DprA"/>
</dbReference>
<sequence>MTTINDDKLHDGGGGADRRPPAAGNATDAAVDADELAAWLRLEQTAGVGAETARRLLVAFGLPANIFSCSFSALHKVVPERIAYALLAAPSDAVQALIERTQEWLQQPGNRLFTLADSAYPQALLDISDPPLMLYVKGRAELLERPAMAVVGSRNATVQGVANADRFAEILSQRGLTVISGMALGIDAAAHQGALRGAAGNPEGGSTVAVIGTGADIVYPARNRGLAHQIAEAGCIVSEYPLGMPGVAANFPRRNRIISGLARGVLVVEAAAQSGSLITARMAAEQGRDVFAIPGSIHSPLSKGCHQLIKQGAKLVESAQDILEELGSLQAAVATPAQPAAMPSAAPADSGGQELLAILGYDPVGFDVLAARSGSDAASLGGRLLELELAGLIEALPGAIYRRIG</sequence>
<dbReference type="KEGG" id="cfu:CFU_4106"/>
<dbReference type="InterPro" id="IPR057666">
    <property type="entry name" value="DrpA_SLOG"/>
</dbReference>
<dbReference type="Gene3D" id="1.10.10.10">
    <property type="entry name" value="Winged helix-like DNA-binding domain superfamily/Winged helix DNA-binding domain"/>
    <property type="match status" value="1"/>
</dbReference>
<evidence type="ECO:0000256" key="2">
    <source>
        <dbReference type="SAM" id="MobiDB-lite"/>
    </source>
</evidence>
<dbReference type="eggNOG" id="COG0758">
    <property type="taxonomic scope" value="Bacteria"/>
</dbReference>
<dbReference type="Gene3D" id="3.40.50.450">
    <property type="match status" value="1"/>
</dbReference>
<dbReference type="InterPro" id="IPR036388">
    <property type="entry name" value="WH-like_DNA-bd_sf"/>
</dbReference>
<dbReference type="NCBIfam" id="TIGR00732">
    <property type="entry name" value="dprA"/>
    <property type="match status" value="1"/>
</dbReference>
<proteinExistence type="inferred from homology"/>
<reference evidence="5 6" key="1">
    <citation type="journal article" date="2004" name="Environ. Microbiol.">
        <title>Phylogeny-function analysis of (meta)genomic libraries: screening for expression of ribosomal RNA genes by large-insert library fluorescent in situ hybridization (LIL-FISH).</title>
        <authorList>
            <person name="Leveau J.H."/>
            <person name="Gerards S."/>
            <person name="de Boer W."/>
            <person name="van Veen J.A."/>
        </authorList>
    </citation>
    <scope>NUCLEOTIDE SEQUENCE [LARGE SCALE GENOMIC DNA]</scope>
    <source>
        <strain evidence="5 6">Ter331</strain>
    </source>
</reference>
<dbReference type="Pfam" id="PF02481">
    <property type="entry name" value="DNA_processg_A"/>
    <property type="match status" value="1"/>
</dbReference>
<keyword evidence="6" id="KW-1185">Reference proteome</keyword>
<evidence type="ECO:0000313" key="6">
    <source>
        <dbReference type="Proteomes" id="UP000008392"/>
    </source>
</evidence>
<dbReference type="HOGENOM" id="CLU_029601_1_1_4"/>
<organism evidence="5 6">
    <name type="scientific">Collimonas fungivorans (strain Ter331)</name>
    <dbReference type="NCBI Taxonomy" id="1005048"/>
    <lineage>
        <taxon>Bacteria</taxon>
        <taxon>Pseudomonadati</taxon>
        <taxon>Pseudomonadota</taxon>
        <taxon>Betaproteobacteria</taxon>
        <taxon>Burkholderiales</taxon>
        <taxon>Oxalobacteraceae</taxon>
        <taxon>Collimonas</taxon>
    </lineage>
</organism>
<evidence type="ECO:0000259" key="3">
    <source>
        <dbReference type="Pfam" id="PF02481"/>
    </source>
</evidence>
<dbReference type="SUPFAM" id="SSF102405">
    <property type="entry name" value="MCP/YpsA-like"/>
    <property type="match status" value="1"/>
</dbReference>
<dbReference type="Proteomes" id="UP000008392">
    <property type="component" value="Chromosome"/>
</dbReference>
<comment type="similarity">
    <text evidence="1">Belongs to the DprA/Smf family.</text>
</comment>
<feature type="region of interest" description="Disordered" evidence="2">
    <location>
        <begin position="1"/>
        <end position="25"/>
    </location>
</feature>
<protein>
    <submittedName>
        <fullName evidence="5">Rossmann fold nucleotide-binding protein Smf possibly involved in DNA uptake</fullName>
    </submittedName>
</protein>
<reference evidence="6" key="6">
    <citation type="submission" date="2011-05" db="EMBL/GenBank/DDBJ databases">
        <title>Complete sequence of Collimonas fungivorans Ter331.</title>
        <authorList>
            <person name="Leveau J.H."/>
        </authorList>
    </citation>
    <scope>NUCLEOTIDE SEQUENCE [LARGE SCALE GENOMIC DNA]</scope>
    <source>
        <strain evidence="6">Ter331</strain>
    </source>
</reference>
<reference evidence="5 6" key="5">
    <citation type="journal article" date="2011" name="ISME J.">
        <title>Dual transcriptional profiling of a bacterial/fungal confrontation: Collimonas fungivorans versus Aspergillus niger.</title>
        <authorList>
            <person name="Mela F."/>
            <person name="Fritsche K."/>
            <person name="de Boer W."/>
            <person name="van Veen J.A."/>
            <person name="de Graaff L.H."/>
            <person name="van den Berg M."/>
            <person name="Leveau J.H."/>
        </authorList>
    </citation>
    <scope>NUCLEOTIDE SEQUENCE [LARGE SCALE GENOMIC DNA]</scope>
    <source>
        <strain evidence="5 6">Ter331</strain>
    </source>
</reference>
<feature type="domain" description="DprA winged helix" evidence="4">
    <location>
        <begin position="339"/>
        <end position="398"/>
    </location>
</feature>
<accession>G0AFC0</accession>
<dbReference type="AlphaFoldDB" id="G0AFC0"/>